<dbReference type="SMART" id="SM00388">
    <property type="entry name" value="HisKA"/>
    <property type="match status" value="1"/>
</dbReference>
<sequence>MTKDTSISMDQLEAILDNSPTTVIISALDNRELLYANKAARSGIAPECLGRKLTCYQAFGHDSPCPTCPAGTLGQEDSALRELFNPGNGHTYRYVGKDIDWSGRPAHIEYISDISKQKLLEQELEHLVNSIPGGIASYEIREGRFIPVYYSDGVMEISGHTREEYNEMVKNDALGAIYEADRERVLSAAAKALEGGEVLDVSYRMRHKNGRLIWIHLNGRQIKTSSEAAMFYAVFTGMSSESRLYQNITNETADSIYVIARDTFELLYVNETGGIFSPGPDCLGEKCYAALHNKKAACEFCGIMAGRLDGEEYEIKEDGTERITYTRSRETDWNGIPAYVKYVRDVTEAVQIRREKERLDLYFRSIVEQFPGGISMMTYHPDGTMRTEFISPGLAAMTQRTVEEAGHLYDADIFAGMHPEDAEKNRQKFQEFLKRGTGTCELTGRMQRKDGSYLWTCSTLSMLPSPDEIRRIYIVYTDITKTIEEQEQLRRRYEEQLLEHYHKNGANELILGHSSISRDRVVEMRDSTDSALVERFGRRRDAFFQGLAGLITDREDQKAFLKIFMNESMLDAYAQNKTEQAMSCFIRLPEEKYGRFVQFKVNLLTGPEAGEIIGILTVTDITEETISERIFHQLSVTSHDFVVDVDLLHDSYAILACNENASYIPALHGCHSRQTAEMADSIVLPKDSRQFRHALEADEIRRSLKKGPYTFTFSTENHGDIRIKNMTIASIEPLLERYCMVCTDITDSVREQQGLLHMMAYTFELMGLLDVGSGSVTVYTRNMVLENLPPDTTEDYAEAVRTFTDHDIASESAENVQNQFRLETILQRLEQEPSGYDFVAACVGTEGIRYKQFSMLWGNRNHDTVCVVRADVTDMIAAEREVKKELEHALADAEAANEAKSNFLSAMSHDIRTPMNAIVGMTTLAFAHIDDRVRLEDCLQKITVSSRHLLSLVNDVLDMSRIEQSKISFNHIRLQLPDLVDQLTAILVPQAREQGVQLSICAEQVTRTAFYGDFLRINQILINLLGNAVKFTPAGGRVDFRVEEIVTEHTPSTVRYRFTVQDTGIGMSEEFLKHIFEPFTREQAAERIEGTGLGLSIAKRLVDLMGGTISVESGINQGTRFIVELEFEEAEQTLAAHKDSGEEADPKMAGIFHGRHFLVAEDNEINAEILCELLHMEGASSDLREDGARMVEAFTSAEPGTYDVILMDIQMPGMNGYEAARVIRSLDRADAKEIPIIAMTANAFAEDVQAALEAGMNAHVAKPIDMNMLRAALGRVL</sequence>
<dbReference type="InterPro" id="IPR005467">
    <property type="entry name" value="His_kinase_dom"/>
</dbReference>
<dbReference type="InterPro" id="IPR000014">
    <property type="entry name" value="PAS"/>
</dbReference>
<keyword evidence="11" id="KW-0175">Coiled coil</keyword>
<evidence type="ECO:0000259" key="12">
    <source>
        <dbReference type="PROSITE" id="PS50109"/>
    </source>
</evidence>
<dbReference type="Gene3D" id="3.30.450.20">
    <property type="entry name" value="PAS domain"/>
    <property type="match status" value="2"/>
</dbReference>
<dbReference type="PROSITE" id="PS50110">
    <property type="entry name" value="RESPONSE_REGULATORY"/>
    <property type="match status" value="1"/>
</dbReference>
<dbReference type="SUPFAM" id="SSF55785">
    <property type="entry name" value="PYP-like sensor domain (PAS domain)"/>
    <property type="match status" value="2"/>
</dbReference>
<dbReference type="CDD" id="cd00082">
    <property type="entry name" value="HisKA"/>
    <property type="match status" value="1"/>
</dbReference>
<feature type="coiled-coil region" evidence="11">
    <location>
        <begin position="476"/>
        <end position="503"/>
    </location>
</feature>
<feature type="domain" description="Histidine kinase" evidence="12">
    <location>
        <begin position="906"/>
        <end position="1129"/>
    </location>
</feature>
<dbReference type="Pfam" id="PF13188">
    <property type="entry name" value="PAS_8"/>
    <property type="match status" value="1"/>
</dbReference>
<dbReference type="InterPro" id="IPR003594">
    <property type="entry name" value="HATPase_dom"/>
</dbReference>
<dbReference type="Gene3D" id="3.40.50.2300">
    <property type="match status" value="1"/>
</dbReference>
<comment type="caution">
    <text evidence="15">The sequence shown here is derived from an EMBL/GenBank/DDBJ whole genome shotgun (WGS) entry which is preliminary data.</text>
</comment>
<feature type="domain" description="Response regulatory" evidence="13">
    <location>
        <begin position="1156"/>
        <end position="1277"/>
    </location>
</feature>
<dbReference type="Pfam" id="PF08447">
    <property type="entry name" value="PAS_3"/>
    <property type="match status" value="2"/>
</dbReference>
<dbReference type="InterPro" id="IPR036097">
    <property type="entry name" value="HisK_dim/P_sf"/>
</dbReference>
<dbReference type="SUPFAM" id="SSF52172">
    <property type="entry name" value="CheY-like"/>
    <property type="match status" value="1"/>
</dbReference>
<evidence type="ECO:0000256" key="3">
    <source>
        <dbReference type="ARBA" id="ARBA00012438"/>
    </source>
</evidence>
<dbReference type="PANTHER" id="PTHR43047">
    <property type="entry name" value="TWO-COMPONENT HISTIDINE PROTEIN KINASE"/>
    <property type="match status" value="1"/>
</dbReference>
<evidence type="ECO:0000256" key="2">
    <source>
        <dbReference type="ARBA" id="ARBA00004370"/>
    </source>
</evidence>
<keyword evidence="6" id="KW-0808">Transferase</keyword>
<dbReference type="AlphaFoldDB" id="A0A374PF22"/>
<keyword evidence="7" id="KW-0418">Kinase</keyword>
<dbReference type="InterPro" id="IPR036890">
    <property type="entry name" value="HATPase_C_sf"/>
</dbReference>
<dbReference type="InterPro" id="IPR013655">
    <property type="entry name" value="PAS_fold_3"/>
</dbReference>
<dbReference type="Pfam" id="PF00512">
    <property type="entry name" value="HisKA"/>
    <property type="match status" value="1"/>
</dbReference>
<dbReference type="Pfam" id="PF00072">
    <property type="entry name" value="Response_reg"/>
    <property type="match status" value="1"/>
</dbReference>
<dbReference type="InterPro" id="IPR035965">
    <property type="entry name" value="PAS-like_dom_sf"/>
</dbReference>
<dbReference type="RefSeq" id="WP_117630455.1">
    <property type="nucleotide sequence ID" value="NZ_QSON01000001.1"/>
</dbReference>
<evidence type="ECO:0000256" key="4">
    <source>
        <dbReference type="ARBA" id="ARBA00018672"/>
    </source>
</evidence>
<evidence type="ECO:0000313" key="15">
    <source>
        <dbReference type="EMBL" id="RGJ07902.1"/>
    </source>
</evidence>
<name>A0A374PF22_9FIRM</name>
<dbReference type="CDD" id="cd00130">
    <property type="entry name" value="PAS"/>
    <property type="match status" value="2"/>
</dbReference>
<dbReference type="Gene3D" id="3.30.565.10">
    <property type="entry name" value="Histidine kinase-like ATPase, C-terminal domain"/>
    <property type="match status" value="1"/>
</dbReference>
<evidence type="ECO:0000256" key="10">
    <source>
        <dbReference type="PROSITE-ProRule" id="PRU00169"/>
    </source>
</evidence>
<dbReference type="InterPro" id="IPR003661">
    <property type="entry name" value="HisK_dim/P_dom"/>
</dbReference>
<proteinExistence type="predicted"/>
<evidence type="ECO:0000256" key="1">
    <source>
        <dbReference type="ARBA" id="ARBA00000085"/>
    </source>
</evidence>
<organism evidence="15 16">
    <name type="scientific">Hungatella hathewayi</name>
    <dbReference type="NCBI Taxonomy" id="154046"/>
    <lineage>
        <taxon>Bacteria</taxon>
        <taxon>Bacillati</taxon>
        <taxon>Bacillota</taxon>
        <taxon>Clostridia</taxon>
        <taxon>Lachnospirales</taxon>
        <taxon>Lachnospiraceae</taxon>
        <taxon>Hungatella</taxon>
    </lineage>
</organism>
<dbReference type="GO" id="GO:0000155">
    <property type="term" value="F:phosphorelay sensor kinase activity"/>
    <property type="evidence" value="ECO:0007669"/>
    <property type="project" value="InterPro"/>
</dbReference>
<keyword evidence="5 10" id="KW-0597">Phosphoprotein</keyword>
<feature type="modified residue" description="4-aspartylphosphate" evidence="10">
    <location>
        <position position="1208"/>
    </location>
</feature>
<dbReference type="InterPro" id="IPR004358">
    <property type="entry name" value="Sig_transdc_His_kin-like_C"/>
</dbReference>
<evidence type="ECO:0000256" key="8">
    <source>
        <dbReference type="ARBA" id="ARBA00023012"/>
    </source>
</evidence>
<dbReference type="Gene3D" id="1.10.287.130">
    <property type="match status" value="1"/>
</dbReference>
<feature type="domain" description="PAC" evidence="14">
    <location>
        <begin position="440"/>
        <end position="491"/>
    </location>
</feature>
<dbReference type="CDD" id="cd17546">
    <property type="entry name" value="REC_hyHK_CKI1_RcsC-like"/>
    <property type="match status" value="1"/>
</dbReference>
<comment type="subcellular location">
    <subcellularLocation>
        <location evidence="2">Membrane</location>
    </subcellularLocation>
</comment>
<dbReference type="GO" id="GO:0016020">
    <property type="term" value="C:membrane"/>
    <property type="evidence" value="ECO:0007669"/>
    <property type="project" value="UniProtKB-SubCell"/>
</dbReference>
<dbReference type="EMBL" id="QSON01000001">
    <property type="protein sequence ID" value="RGJ07902.1"/>
    <property type="molecule type" value="Genomic_DNA"/>
</dbReference>
<dbReference type="InterPro" id="IPR000700">
    <property type="entry name" value="PAS-assoc_C"/>
</dbReference>
<dbReference type="CDD" id="cd16922">
    <property type="entry name" value="HATPase_EvgS-ArcB-TorS-like"/>
    <property type="match status" value="1"/>
</dbReference>
<dbReference type="InterPro" id="IPR001789">
    <property type="entry name" value="Sig_transdc_resp-reg_receiver"/>
</dbReference>
<dbReference type="InterPro" id="IPR011006">
    <property type="entry name" value="CheY-like_superfamily"/>
</dbReference>
<dbReference type="NCBIfam" id="TIGR00229">
    <property type="entry name" value="sensory_box"/>
    <property type="match status" value="2"/>
</dbReference>
<evidence type="ECO:0000259" key="14">
    <source>
        <dbReference type="PROSITE" id="PS50113"/>
    </source>
</evidence>
<dbReference type="SMART" id="SM00387">
    <property type="entry name" value="HATPase_c"/>
    <property type="match status" value="1"/>
</dbReference>
<dbReference type="SUPFAM" id="SSF55874">
    <property type="entry name" value="ATPase domain of HSP90 chaperone/DNA topoisomerase II/histidine kinase"/>
    <property type="match status" value="1"/>
</dbReference>
<gene>
    <name evidence="15" type="ORF">DXD79_00340</name>
</gene>
<evidence type="ECO:0000313" key="16">
    <source>
        <dbReference type="Proteomes" id="UP000263014"/>
    </source>
</evidence>
<dbReference type="FunFam" id="3.30.565.10:FF:000006">
    <property type="entry name" value="Sensor histidine kinase WalK"/>
    <property type="match status" value="1"/>
</dbReference>
<evidence type="ECO:0000256" key="7">
    <source>
        <dbReference type="ARBA" id="ARBA00022777"/>
    </source>
</evidence>
<protein>
    <recommendedName>
        <fullName evidence="4">Stage 0 sporulation protein A homolog</fullName>
        <ecNumber evidence="3">2.7.13.3</ecNumber>
    </recommendedName>
</protein>
<evidence type="ECO:0000256" key="5">
    <source>
        <dbReference type="ARBA" id="ARBA00022553"/>
    </source>
</evidence>
<dbReference type="PROSITE" id="PS50109">
    <property type="entry name" value="HIS_KIN"/>
    <property type="match status" value="1"/>
</dbReference>
<accession>A0A374PF22</accession>
<comment type="function">
    <text evidence="9">May play the central regulatory role in sporulation. It may be an element of the effector pathway responsible for the activation of sporulation genes in response to nutritional stress. Spo0A may act in concert with spo0H (a sigma factor) to control the expression of some genes that are critical to the sporulation process.</text>
</comment>
<evidence type="ECO:0000259" key="13">
    <source>
        <dbReference type="PROSITE" id="PS50110"/>
    </source>
</evidence>
<dbReference type="Proteomes" id="UP000263014">
    <property type="component" value="Unassembled WGS sequence"/>
</dbReference>
<dbReference type="Pfam" id="PF02518">
    <property type="entry name" value="HATPase_c"/>
    <property type="match status" value="1"/>
</dbReference>
<evidence type="ECO:0000256" key="9">
    <source>
        <dbReference type="ARBA" id="ARBA00024867"/>
    </source>
</evidence>
<reference evidence="15 16" key="1">
    <citation type="submission" date="2018-08" db="EMBL/GenBank/DDBJ databases">
        <title>A genome reference for cultivated species of the human gut microbiota.</title>
        <authorList>
            <person name="Zou Y."/>
            <person name="Xue W."/>
            <person name="Luo G."/>
        </authorList>
    </citation>
    <scope>NUCLEOTIDE SEQUENCE [LARGE SCALE GENOMIC DNA]</scope>
    <source>
        <strain evidence="15 16">TM09-12</strain>
    </source>
</reference>
<dbReference type="SMART" id="SM00448">
    <property type="entry name" value="REC"/>
    <property type="match status" value="1"/>
</dbReference>
<evidence type="ECO:0000256" key="11">
    <source>
        <dbReference type="SAM" id="Coils"/>
    </source>
</evidence>
<evidence type="ECO:0000256" key="6">
    <source>
        <dbReference type="ARBA" id="ARBA00022679"/>
    </source>
</evidence>
<dbReference type="PANTHER" id="PTHR43047:SF78">
    <property type="entry name" value="SENSORY_REGULATORY PROTEIN RPFC"/>
    <property type="match status" value="1"/>
</dbReference>
<comment type="catalytic activity">
    <reaction evidence="1">
        <text>ATP + protein L-histidine = ADP + protein N-phospho-L-histidine.</text>
        <dbReference type="EC" id="2.7.13.3"/>
    </reaction>
</comment>
<keyword evidence="8" id="KW-0902">Two-component regulatory system</keyword>
<dbReference type="PROSITE" id="PS50113">
    <property type="entry name" value="PAC"/>
    <property type="match status" value="1"/>
</dbReference>
<dbReference type="SUPFAM" id="SSF47384">
    <property type="entry name" value="Homodimeric domain of signal transducing histidine kinase"/>
    <property type="match status" value="1"/>
</dbReference>
<dbReference type="PRINTS" id="PR00344">
    <property type="entry name" value="BCTRLSENSOR"/>
</dbReference>
<dbReference type="EC" id="2.7.13.3" evidence="3"/>